<evidence type="ECO:0000256" key="4">
    <source>
        <dbReference type="ARBA" id="ARBA00022692"/>
    </source>
</evidence>
<comment type="caution">
    <text evidence="12">The sequence shown here is derived from an EMBL/GenBank/DDBJ whole genome shotgun (WGS) entry which is preliminary data.</text>
</comment>
<dbReference type="Proteomes" id="UP000092177">
    <property type="component" value="Chromosome 2"/>
</dbReference>
<accession>A0A1B7YRI7</accession>
<keyword evidence="6" id="KW-0999">Mitochondrion inner membrane</keyword>
<dbReference type="AlphaFoldDB" id="A0A1B7YRI7"/>
<dbReference type="SUPFAM" id="SSF103506">
    <property type="entry name" value="Mitochondrial carrier"/>
    <property type="match status" value="2"/>
</dbReference>
<evidence type="ECO:0000256" key="10">
    <source>
        <dbReference type="RuleBase" id="RU000488"/>
    </source>
</evidence>
<evidence type="ECO:0000256" key="9">
    <source>
        <dbReference type="PROSITE-ProRule" id="PRU00282"/>
    </source>
</evidence>
<feature type="transmembrane region" description="Helical" evidence="11">
    <location>
        <begin position="162"/>
        <end position="183"/>
    </location>
</feature>
<dbReference type="RefSeq" id="XP_018163158.1">
    <property type="nucleotide sequence ID" value="XM_018298342.1"/>
</dbReference>
<evidence type="ECO:0000313" key="12">
    <source>
        <dbReference type="EMBL" id="OBR14641.1"/>
    </source>
</evidence>
<dbReference type="GO" id="GO:0016020">
    <property type="term" value="C:membrane"/>
    <property type="evidence" value="ECO:0007669"/>
    <property type="project" value="UniProtKB-SubCell"/>
</dbReference>
<dbReference type="VEuPathDB" id="FungiDB:CH63R_03367"/>
<evidence type="ECO:0000256" key="11">
    <source>
        <dbReference type="SAM" id="Phobius"/>
    </source>
</evidence>
<keyword evidence="13" id="KW-1185">Reference proteome</keyword>
<keyword evidence="6" id="KW-0496">Mitochondrion</keyword>
<dbReference type="InterPro" id="IPR023395">
    <property type="entry name" value="MCP_dom_sf"/>
</dbReference>
<name>A0A1B7YRI7_COLHI</name>
<sequence length="334" mass="35299">MSLSPGLNVSLAGAIAAFGVDLLVHPVDTLITRTQSPAYKTHYKTANGSFNRALFQGLYQGFGPTLVTGMPAAATFFTIYEGLKKAAHDARAAGHLQGVPLPVLHGASSAAADLVACAIINPAEVIKQNAQVYQQSEGPSGHRRSPTVTMLRKFAKQPTRLWAGYTTLAASSIPGTCLMFLLYEELAARLLGKLDRKDGQGESRSLLQQVQIHTLSAGVAGACSSLLFVPVDVVKTRMRLAAGSQRPAPRKFFTAAGIHGSVAKNLEHVQHPGAQGPLRVAQGVFRAEGLRGLFRGGTLTCVAAGVGGGLGLGCYEGFKQYFQQSPKTQDEVFL</sequence>
<dbReference type="InterPro" id="IPR018108">
    <property type="entry name" value="MCP_transmembrane"/>
</dbReference>
<keyword evidence="7 11" id="KW-1133">Transmembrane helix</keyword>
<feature type="repeat" description="Solcar" evidence="9">
    <location>
        <begin position="4"/>
        <end position="86"/>
    </location>
</feature>
<dbReference type="PROSITE" id="PS50920">
    <property type="entry name" value="SOLCAR"/>
    <property type="match status" value="3"/>
</dbReference>
<keyword evidence="8 9" id="KW-0472">Membrane</keyword>
<evidence type="ECO:0000256" key="1">
    <source>
        <dbReference type="ARBA" id="ARBA00004141"/>
    </source>
</evidence>
<feature type="transmembrane region" description="Helical" evidence="11">
    <location>
        <begin position="6"/>
        <end position="24"/>
    </location>
</feature>
<gene>
    <name evidence="12" type="ORF">CH63R_03367</name>
</gene>
<evidence type="ECO:0000313" key="13">
    <source>
        <dbReference type="Proteomes" id="UP000092177"/>
    </source>
</evidence>
<comment type="subcellular location">
    <subcellularLocation>
        <location evidence="1">Membrane</location>
        <topology evidence="1">Multi-pass membrane protein</topology>
    </subcellularLocation>
</comment>
<evidence type="ECO:0000256" key="8">
    <source>
        <dbReference type="ARBA" id="ARBA00023136"/>
    </source>
</evidence>
<dbReference type="Gene3D" id="1.50.40.10">
    <property type="entry name" value="Mitochondrial carrier domain"/>
    <property type="match status" value="2"/>
</dbReference>
<keyword evidence="5" id="KW-0677">Repeat</keyword>
<evidence type="ECO:0000256" key="7">
    <source>
        <dbReference type="ARBA" id="ARBA00022989"/>
    </source>
</evidence>
<dbReference type="EMBL" id="LTAN01000002">
    <property type="protein sequence ID" value="OBR14641.1"/>
    <property type="molecule type" value="Genomic_DNA"/>
</dbReference>
<dbReference type="KEGG" id="chig:CH63R_03367"/>
<evidence type="ECO:0000256" key="3">
    <source>
        <dbReference type="ARBA" id="ARBA00022448"/>
    </source>
</evidence>
<keyword evidence="3 10" id="KW-0813">Transport</keyword>
<feature type="repeat" description="Solcar" evidence="9">
    <location>
        <begin position="208"/>
        <end position="321"/>
    </location>
</feature>
<evidence type="ECO:0000256" key="6">
    <source>
        <dbReference type="ARBA" id="ARBA00022792"/>
    </source>
</evidence>
<reference evidence="13" key="1">
    <citation type="journal article" date="2017" name="BMC Genomics">
        <title>Gapless genome assembly of Colletotrichum higginsianum reveals chromosome structure and association of transposable elements with secondary metabolite gene clusters.</title>
        <authorList>
            <person name="Dallery J.-F."/>
            <person name="Lapalu N."/>
            <person name="Zampounis A."/>
            <person name="Pigne S."/>
            <person name="Luyten I."/>
            <person name="Amselem J."/>
            <person name="Wittenberg A.H.J."/>
            <person name="Zhou S."/>
            <person name="de Queiroz M.V."/>
            <person name="Robin G.P."/>
            <person name="Auger A."/>
            <person name="Hainaut M."/>
            <person name="Henrissat B."/>
            <person name="Kim K.-T."/>
            <person name="Lee Y.-H."/>
            <person name="Lespinet O."/>
            <person name="Schwartz D.C."/>
            <person name="Thon M.R."/>
            <person name="O'Connell R.J."/>
        </authorList>
    </citation>
    <scope>NUCLEOTIDE SEQUENCE [LARGE SCALE GENOMIC DNA]</scope>
    <source>
        <strain evidence="13">IMI 349063</strain>
    </source>
</reference>
<dbReference type="PANTHER" id="PTHR45667">
    <property type="entry name" value="S-ADENOSYLMETHIONINE MITOCHONDRIAL CARRIER PROTEIN"/>
    <property type="match status" value="1"/>
</dbReference>
<feature type="repeat" description="Solcar" evidence="9">
    <location>
        <begin position="100"/>
        <end position="189"/>
    </location>
</feature>
<proteinExistence type="inferred from homology"/>
<comment type="similarity">
    <text evidence="2 10">Belongs to the mitochondrial carrier (TC 2.A.29) family.</text>
</comment>
<dbReference type="Pfam" id="PF00153">
    <property type="entry name" value="Mito_carr"/>
    <property type="match status" value="3"/>
</dbReference>
<organism evidence="12 13">
    <name type="scientific">Colletotrichum higginsianum (strain IMI 349063)</name>
    <name type="common">Crucifer anthracnose fungus</name>
    <dbReference type="NCBI Taxonomy" id="759273"/>
    <lineage>
        <taxon>Eukaryota</taxon>
        <taxon>Fungi</taxon>
        <taxon>Dikarya</taxon>
        <taxon>Ascomycota</taxon>
        <taxon>Pezizomycotina</taxon>
        <taxon>Sordariomycetes</taxon>
        <taxon>Hypocreomycetidae</taxon>
        <taxon>Glomerellales</taxon>
        <taxon>Glomerellaceae</taxon>
        <taxon>Colletotrichum</taxon>
        <taxon>Colletotrichum destructivum species complex</taxon>
    </lineage>
</organism>
<keyword evidence="4 9" id="KW-0812">Transmembrane</keyword>
<dbReference type="GeneID" id="28862449"/>
<dbReference type="OrthoDB" id="250329at2759"/>
<evidence type="ECO:0000256" key="5">
    <source>
        <dbReference type="ARBA" id="ARBA00022737"/>
    </source>
</evidence>
<evidence type="ECO:0000256" key="2">
    <source>
        <dbReference type="ARBA" id="ARBA00006375"/>
    </source>
</evidence>
<protein>
    <submittedName>
        <fullName evidence="12">Mitochondrial carrier protein</fullName>
    </submittedName>
</protein>